<dbReference type="Gene3D" id="3.40.630.30">
    <property type="match status" value="1"/>
</dbReference>
<proteinExistence type="predicted"/>
<reference evidence="2" key="1">
    <citation type="submission" date="2020-12" db="EMBL/GenBank/DDBJ databases">
        <title>PHA producing bacteria isolated from mangrove.</title>
        <authorList>
            <person name="Zheng W."/>
            <person name="Yu S."/>
            <person name="Huang Y."/>
        </authorList>
    </citation>
    <scope>NUCLEOTIDE SEQUENCE</scope>
    <source>
        <strain evidence="2">GN22-4</strain>
    </source>
</reference>
<dbReference type="InterPro" id="IPR053144">
    <property type="entry name" value="Acetyltransferase_Butenolide"/>
</dbReference>
<dbReference type="PANTHER" id="PTHR43233:SF1">
    <property type="entry name" value="FAMILY N-ACETYLTRANSFERASE, PUTATIVE (AFU_ORTHOLOGUE AFUA_6G03350)-RELATED"/>
    <property type="match status" value="1"/>
</dbReference>
<evidence type="ECO:0000313" key="3">
    <source>
        <dbReference type="Proteomes" id="UP000664578"/>
    </source>
</evidence>
<dbReference type="InterPro" id="IPR016181">
    <property type="entry name" value="Acyl_CoA_acyltransferase"/>
</dbReference>
<dbReference type="GO" id="GO:0016747">
    <property type="term" value="F:acyltransferase activity, transferring groups other than amino-acyl groups"/>
    <property type="evidence" value="ECO:0007669"/>
    <property type="project" value="InterPro"/>
</dbReference>
<organism evidence="2 3">
    <name type="scientific">Priestia flexa</name>
    <dbReference type="NCBI Taxonomy" id="86664"/>
    <lineage>
        <taxon>Bacteria</taxon>
        <taxon>Bacillati</taxon>
        <taxon>Bacillota</taxon>
        <taxon>Bacilli</taxon>
        <taxon>Bacillales</taxon>
        <taxon>Bacillaceae</taxon>
        <taxon>Priestia</taxon>
    </lineage>
</organism>
<dbReference type="Proteomes" id="UP000664578">
    <property type="component" value="Unassembled WGS sequence"/>
</dbReference>
<name>A0A8I1MFQ2_9BACI</name>
<dbReference type="SUPFAM" id="SSF55729">
    <property type="entry name" value="Acyl-CoA N-acyltransferases (Nat)"/>
    <property type="match status" value="1"/>
</dbReference>
<comment type="caution">
    <text evidence="2">The sequence shown here is derived from an EMBL/GenBank/DDBJ whole genome shotgun (WGS) entry which is preliminary data.</text>
</comment>
<dbReference type="InterPro" id="IPR000182">
    <property type="entry name" value="GNAT_dom"/>
</dbReference>
<dbReference type="EMBL" id="JAEMWV010000003">
    <property type="protein sequence ID" value="MBN8251575.1"/>
    <property type="molecule type" value="Genomic_DNA"/>
</dbReference>
<accession>A0A8I1MFQ2</accession>
<gene>
    <name evidence="2" type="ORF">JF537_08295</name>
</gene>
<sequence length="146" mass="16362">MVLFYVTKGGSIVTTTITYKRNRPINAQQLISVFASSGIKRPIQDVARIQKMIDHANLLITAWDDEKLIGIARCVTDFSYCCYVSDLAVCKEYQQKGIGKTLLNKIKEEATDQSAIILLSAPSAVEYYPHIGFEQVDVAFRIPRSN</sequence>
<keyword evidence="2" id="KW-0808">Transferase</keyword>
<dbReference type="CDD" id="cd04301">
    <property type="entry name" value="NAT_SF"/>
    <property type="match status" value="1"/>
</dbReference>
<evidence type="ECO:0000313" key="2">
    <source>
        <dbReference type="EMBL" id="MBN8251575.1"/>
    </source>
</evidence>
<dbReference type="AlphaFoldDB" id="A0A8I1MFQ2"/>
<evidence type="ECO:0000259" key="1">
    <source>
        <dbReference type="PROSITE" id="PS51186"/>
    </source>
</evidence>
<dbReference type="PANTHER" id="PTHR43233">
    <property type="entry name" value="FAMILY N-ACETYLTRANSFERASE, PUTATIVE (AFU_ORTHOLOGUE AFUA_6G03350)-RELATED"/>
    <property type="match status" value="1"/>
</dbReference>
<dbReference type="Pfam" id="PF13673">
    <property type="entry name" value="Acetyltransf_10"/>
    <property type="match status" value="1"/>
</dbReference>
<feature type="domain" description="N-acetyltransferase" evidence="1">
    <location>
        <begin position="17"/>
        <end position="146"/>
    </location>
</feature>
<protein>
    <submittedName>
        <fullName evidence="2">GNAT family N-acetyltransferase</fullName>
    </submittedName>
</protein>
<dbReference type="PROSITE" id="PS51186">
    <property type="entry name" value="GNAT"/>
    <property type="match status" value="1"/>
</dbReference>